<proteinExistence type="predicted"/>
<dbReference type="CDD" id="cd01949">
    <property type="entry name" value="GGDEF"/>
    <property type="match status" value="1"/>
</dbReference>
<reference evidence="4 5" key="1">
    <citation type="submission" date="2024-02" db="EMBL/GenBank/DDBJ databases">
        <title>Deinococcus xinjiangensis NBRC 107630.</title>
        <authorList>
            <person name="Ichikawa N."/>
            <person name="Katano-Makiyama Y."/>
            <person name="Hidaka K."/>
        </authorList>
    </citation>
    <scope>NUCLEOTIDE SEQUENCE [LARGE SCALE GENOMIC DNA]</scope>
    <source>
        <strain evidence="4 5">NBRC 107630</strain>
    </source>
</reference>
<evidence type="ECO:0000313" key="5">
    <source>
        <dbReference type="Proteomes" id="UP001458946"/>
    </source>
</evidence>
<dbReference type="PANTHER" id="PTHR44757:SF2">
    <property type="entry name" value="BIOFILM ARCHITECTURE MAINTENANCE PROTEIN MBAA"/>
    <property type="match status" value="1"/>
</dbReference>
<dbReference type="CDD" id="cd00130">
    <property type="entry name" value="PAS"/>
    <property type="match status" value="1"/>
</dbReference>
<name>A0ABP9VA31_9DEIO</name>
<accession>A0ABP9VA31</accession>
<feature type="domain" description="GGDEF" evidence="3">
    <location>
        <begin position="354"/>
        <end position="487"/>
    </location>
</feature>
<dbReference type="InterPro" id="IPR000160">
    <property type="entry name" value="GGDEF_dom"/>
</dbReference>
<evidence type="ECO:0000259" key="1">
    <source>
        <dbReference type="PROSITE" id="PS50113"/>
    </source>
</evidence>
<dbReference type="SMART" id="SM00052">
    <property type="entry name" value="EAL"/>
    <property type="match status" value="1"/>
</dbReference>
<dbReference type="PANTHER" id="PTHR44757">
    <property type="entry name" value="DIGUANYLATE CYCLASE DGCP"/>
    <property type="match status" value="1"/>
</dbReference>
<organism evidence="4 5">
    <name type="scientific">Deinococcus xinjiangensis</name>
    <dbReference type="NCBI Taxonomy" id="457454"/>
    <lineage>
        <taxon>Bacteria</taxon>
        <taxon>Thermotogati</taxon>
        <taxon>Deinococcota</taxon>
        <taxon>Deinococci</taxon>
        <taxon>Deinococcales</taxon>
        <taxon>Deinococcaceae</taxon>
        <taxon>Deinococcus</taxon>
    </lineage>
</organism>
<dbReference type="SUPFAM" id="SSF141868">
    <property type="entry name" value="EAL domain-like"/>
    <property type="match status" value="1"/>
</dbReference>
<evidence type="ECO:0000313" key="4">
    <source>
        <dbReference type="EMBL" id="GAA5502126.1"/>
    </source>
</evidence>
<dbReference type="InterPro" id="IPR035919">
    <property type="entry name" value="EAL_sf"/>
</dbReference>
<evidence type="ECO:0000259" key="3">
    <source>
        <dbReference type="PROSITE" id="PS50887"/>
    </source>
</evidence>
<dbReference type="InterPro" id="IPR013656">
    <property type="entry name" value="PAS_4"/>
</dbReference>
<dbReference type="PROSITE" id="PS50883">
    <property type="entry name" value="EAL"/>
    <property type="match status" value="1"/>
</dbReference>
<dbReference type="InterPro" id="IPR052155">
    <property type="entry name" value="Biofilm_reg_signaling"/>
</dbReference>
<dbReference type="Gene3D" id="3.30.70.270">
    <property type="match status" value="1"/>
</dbReference>
<dbReference type="InterPro" id="IPR000014">
    <property type="entry name" value="PAS"/>
</dbReference>
<dbReference type="Pfam" id="PF00563">
    <property type="entry name" value="EAL"/>
    <property type="match status" value="1"/>
</dbReference>
<evidence type="ECO:0000259" key="2">
    <source>
        <dbReference type="PROSITE" id="PS50883"/>
    </source>
</evidence>
<dbReference type="PROSITE" id="PS50887">
    <property type="entry name" value="GGDEF"/>
    <property type="match status" value="1"/>
</dbReference>
<dbReference type="RefSeq" id="WP_353542096.1">
    <property type="nucleotide sequence ID" value="NZ_BAABRN010000018.1"/>
</dbReference>
<dbReference type="InterPro" id="IPR029787">
    <property type="entry name" value="Nucleotide_cyclase"/>
</dbReference>
<dbReference type="SUPFAM" id="SSF55785">
    <property type="entry name" value="PYP-like sensor domain (PAS domain)"/>
    <property type="match status" value="2"/>
</dbReference>
<dbReference type="NCBIfam" id="TIGR00254">
    <property type="entry name" value="GGDEF"/>
    <property type="match status" value="1"/>
</dbReference>
<sequence length="761" mass="84258">MPTLPPSLQQLLRSLDLGETLPPNAEQWQALLAALAQQEGDTAFTPLFQLDDAGIVTQWAESSVATFGYGPEMLGQPADLLLPSLLERLRFAVLRQEIMAQAKPSELEVSFKRADGRLCLLNCRLSPQFSPATQSSRSPQGTASKSTGLLISANLSHTSDEALFLGRTRFYEALLNTLPAPIAIFDPQFRYVFCNPASIRSPEVREWIIGKNDSEFVAHRGHDPEIAERRHLFLQQAVKERRTVHFEEVMSTPAGDTVHQLRSLTPMFAPSGSLLLVVGHGMDITALKRSQEALTHLNNELEGRVRARTAELEEVTRQLKHDALHDVLTGLPNRSFFIDRLEEAIARSAANPQHLYAVLFLDTDRFKGVNDTLGHPTGDALLCELAARLRRVLRGSDIVSRFGGDEFAVLLEPLDGPEQASLVAERLQNELRRPMQLDGYDVSITASIGVVLGDSTYDTAMALLRDADIAMYRAKAAGRAQSQVFTQQMRRETVAMNLLENELRGALLRGELRVVYQSIIDLREMRVTGLEALVRWQHPERGLLAPEAFLPVAEESGLLLEIDRWMLRRACAEVQAWQEAHPAGGALELSVNFSGPHFALPSLPDWLAQTLRETRFDPRRLNLEITEGVLLASPQTIGATLSSLREMGVSLHLDDFGTGYSSLSYLQTYPIDTLKIDRSFVGGMLEQSGSAELVRTIVAIAKNMKLRIIAEGIETPEQLHALRELGCEYAQGYLFSPPFELPADAIPAGLALPLSLRPNSR</sequence>
<dbReference type="Pfam" id="PF00990">
    <property type="entry name" value="GGDEF"/>
    <property type="match status" value="1"/>
</dbReference>
<evidence type="ECO:0008006" key="6">
    <source>
        <dbReference type="Google" id="ProtNLM"/>
    </source>
</evidence>
<dbReference type="Proteomes" id="UP001458946">
    <property type="component" value="Unassembled WGS sequence"/>
</dbReference>
<protein>
    <recommendedName>
        <fullName evidence="6">Diguanylate cyclase/phosphodiesterase with PAS/PAC sensor(S)</fullName>
    </recommendedName>
</protein>
<gene>
    <name evidence="4" type="ORF">Dxin01_01865</name>
</gene>
<comment type="caution">
    <text evidence="4">The sequence shown here is derived from an EMBL/GenBank/DDBJ whole genome shotgun (WGS) entry which is preliminary data.</text>
</comment>
<keyword evidence="5" id="KW-1185">Reference proteome</keyword>
<dbReference type="SUPFAM" id="SSF55073">
    <property type="entry name" value="Nucleotide cyclase"/>
    <property type="match status" value="1"/>
</dbReference>
<dbReference type="Gene3D" id="3.30.450.20">
    <property type="entry name" value="PAS domain"/>
    <property type="match status" value="1"/>
</dbReference>
<dbReference type="InterPro" id="IPR043128">
    <property type="entry name" value="Rev_trsase/Diguanyl_cyclase"/>
</dbReference>
<dbReference type="SMART" id="SM00267">
    <property type="entry name" value="GGDEF"/>
    <property type="match status" value="1"/>
</dbReference>
<dbReference type="NCBIfam" id="TIGR00229">
    <property type="entry name" value="sensory_box"/>
    <property type="match status" value="1"/>
</dbReference>
<dbReference type="PROSITE" id="PS50113">
    <property type="entry name" value="PAC"/>
    <property type="match status" value="1"/>
</dbReference>
<dbReference type="InterPro" id="IPR000700">
    <property type="entry name" value="PAS-assoc_C"/>
</dbReference>
<dbReference type="Gene3D" id="3.20.20.450">
    <property type="entry name" value="EAL domain"/>
    <property type="match status" value="1"/>
</dbReference>
<dbReference type="Pfam" id="PF08448">
    <property type="entry name" value="PAS_4"/>
    <property type="match status" value="1"/>
</dbReference>
<dbReference type="InterPro" id="IPR035965">
    <property type="entry name" value="PAS-like_dom_sf"/>
</dbReference>
<feature type="domain" description="EAL" evidence="2">
    <location>
        <begin position="496"/>
        <end position="752"/>
    </location>
</feature>
<feature type="domain" description="PAC" evidence="1">
    <location>
        <begin position="244"/>
        <end position="296"/>
    </location>
</feature>
<dbReference type="EMBL" id="BAABRN010000018">
    <property type="protein sequence ID" value="GAA5502126.1"/>
    <property type="molecule type" value="Genomic_DNA"/>
</dbReference>
<dbReference type="CDD" id="cd01948">
    <property type="entry name" value="EAL"/>
    <property type="match status" value="1"/>
</dbReference>
<dbReference type="InterPro" id="IPR001633">
    <property type="entry name" value="EAL_dom"/>
</dbReference>